<gene>
    <name evidence="3" type="ORF">GSLYS_00002374001</name>
</gene>
<feature type="domain" description="F-box" evidence="2">
    <location>
        <begin position="295"/>
        <end position="341"/>
    </location>
</feature>
<comment type="caution">
    <text evidence="3">The sequence shown here is derived from an EMBL/GenBank/DDBJ whole genome shotgun (WGS) entry which is preliminary data.</text>
</comment>
<dbReference type="GO" id="GO:0019005">
    <property type="term" value="C:SCF ubiquitin ligase complex"/>
    <property type="evidence" value="ECO:0007669"/>
    <property type="project" value="TreeGrafter"/>
</dbReference>
<dbReference type="EMBL" id="CAXITT010000028">
    <property type="protein sequence ID" value="CAL1528204.1"/>
    <property type="molecule type" value="Genomic_DNA"/>
</dbReference>
<dbReference type="InterPro" id="IPR057207">
    <property type="entry name" value="FBXL15_LRR"/>
</dbReference>
<reference evidence="3 4" key="1">
    <citation type="submission" date="2024-04" db="EMBL/GenBank/DDBJ databases">
        <authorList>
            <consortium name="Genoscope - CEA"/>
            <person name="William W."/>
        </authorList>
    </citation>
    <scope>NUCLEOTIDE SEQUENCE [LARGE SCALE GENOMIC DNA]</scope>
</reference>
<dbReference type="Proteomes" id="UP001497497">
    <property type="component" value="Unassembled WGS sequence"/>
</dbReference>
<dbReference type="SMART" id="SM00256">
    <property type="entry name" value="FBOX"/>
    <property type="match status" value="1"/>
</dbReference>
<dbReference type="PANTHER" id="PTHR13318">
    <property type="entry name" value="PARTNER OF PAIRED, ISOFORM B-RELATED"/>
    <property type="match status" value="1"/>
</dbReference>
<evidence type="ECO:0000259" key="2">
    <source>
        <dbReference type="PROSITE" id="PS50181"/>
    </source>
</evidence>
<sequence length="644" mass="73409">MATSPEEYADFQAHILNSVKHYRDIQKKEGDVSPIAECLIRLEGHEVIDFSSQYGSESSISYVAYNLAGKACVFPSYGDYTQACVFRTYGPWWNIAPSGRIKYRGTPSEFASEDFIEISFAEYLYPVRIEVYETYNPGAIVRILACDRAGGTDADKGQITWVTLWRGQPKPCKQRPRIFAPHLKKINFATNLIRLELNHHHLDYYTELDGIKLIGTKTPPCSDFYIHQPVLSVDDADPDITFEFCERDEGFRKGDHQQETSQDNQSIITNNQENLSSEVQLSNSMAYVFIDAEESSFFTLLPKEIVHLILSYLDLQDLCRLAQTCSHMKAHCYDPYLYTDLNLQPFWTQVSSSSMLLMIPKCLRIQRLNLSWLGKGGHMFLAHLITFFENCCQELGTLELCCCNFVDSSVLKSVASICCNLLDLNLLGCTNIDDFSCLRILSLPKLRKLNLYRTKIDYSSLMAVIRSSPDLEHLNIGSCQLLNSYINAILMELGSFCKKLKSLDLWRMKALSDEGLDYLYNNCHELQELDVGWCVELKSDKDCYLNLAKNCKNLRKLFLTANRTVRDVDLRAIALNCPFMEQLDILGTREVTKDAIVHVLETCKNLIFLDVSFCLGISPSDVCSWRASYPHVSIKKSFQNISIT</sequence>
<name>A0AAV2H6V6_LYMST</name>
<protein>
    <recommendedName>
        <fullName evidence="2">F-box domain-containing protein</fullName>
    </recommendedName>
</protein>
<dbReference type="InterPro" id="IPR036047">
    <property type="entry name" value="F-box-like_dom_sf"/>
</dbReference>
<organism evidence="3 4">
    <name type="scientific">Lymnaea stagnalis</name>
    <name type="common">Great pond snail</name>
    <name type="synonym">Helix stagnalis</name>
    <dbReference type="NCBI Taxonomy" id="6523"/>
    <lineage>
        <taxon>Eukaryota</taxon>
        <taxon>Metazoa</taxon>
        <taxon>Spiralia</taxon>
        <taxon>Lophotrochozoa</taxon>
        <taxon>Mollusca</taxon>
        <taxon>Gastropoda</taxon>
        <taxon>Heterobranchia</taxon>
        <taxon>Euthyneura</taxon>
        <taxon>Panpulmonata</taxon>
        <taxon>Hygrophila</taxon>
        <taxon>Lymnaeoidea</taxon>
        <taxon>Lymnaeidae</taxon>
        <taxon>Lymnaea</taxon>
    </lineage>
</organism>
<evidence type="ECO:0000313" key="3">
    <source>
        <dbReference type="EMBL" id="CAL1528204.1"/>
    </source>
</evidence>
<dbReference type="Gene3D" id="1.20.1280.50">
    <property type="match status" value="1"/>
</dbReference>
<keyword evidence="1" id="KW-0833">Ubl conjugation pathway</keyword>
<dbReference type="SMART" id="SM00367">
    <property type="entry name" value="LRR_CC"/>
    <property type="match status" value="6"/>
</dbReference>
<dbReference type="FunFam" id="3.80.10.10:FF:000152">
    <property type="entry name" value="F-box/LRR-repeat protein 4 isoform X1"/>
    <property type="match status" value="1"/>
</dbReference>
<dbReference type="GO" id="GO:0031146">
    <property type="term" value="P:SCF-dependent proteasomal ubiquitin-dependent protein catabolic process"/>
    <property type="evidence" value="ECO:0007669"/>
    <property type="project" value="TreeGrafter"/>
</dbReference>
<dbReference type="InterPro" id="IPR032675">
    <property type="entry name" value="LRR_dom_sf"/>
</dbReference>
<dbReference type="SUPFAM" id="SSF81383">
    <property type="entry name" value="F-box domain"/>
    <property type="match status" value="1"/>
</dbReference>
<dbReference type="AlphaFoldDB" id="A0AAV2H6V6"/>
<keyword evidence="4" id="KW-1185">Reference proteome</keyword>
<dbReference type="Pfam" id="PF12937">
    <property type="entry name" value="F-box-like"/>
    <property type="match status" value="1"/>
</dbReference>
<proteinExistence type="predicted"/>
<accession>A0AAV2H6V6</accession>
<dbReference type="PANTHER" id="PTHR13318:SF152">
    <property type="entry name" value="F-BOX_LRR-REPEAT PROTEIN 4"/>
    <property type="match status" value="1"/>
</dbReference>
<dbReference type="Pfam" id="PF25372">
    <property type="entry name" value="DUF7885"/>
    <property type="match status" value="1"/>
</dbReference>
<dbReference type="InterPro" id="IPR001810">
    <property type="entry name" value="F-box_dom"/>
</dbReference>
<dbReference type="Gene3D" id="3.80.10.10">
    <property type="entry name" value="Ribonuclease Inhibitor"/>
    <property type="match status" value="3"/>
</dbReference>
<dbReference type="CDD" id="cd22117">
    <property type="entry name" value="F-box_FBXL4"/>
    <property type="match status" value="1"/>
</dbReference>
<dbReference type="SUPFAM" id="SSF52047">
    <property type="entry name" value="RNI-like"/>
    <property type="match status" value="1"/>
</dbReference>
<evidence type="ECO:0000313" key="4">
    <source>
        <dbReference type="Proteomes" id="UP001497497"/>
    </source>
</evidence>
<evidence type="ECO:0000256" key="1">
    <source>
        <dbReference type="ARBA" id="ARBA00022786"/>
    </source>
</evidence>
<dbReference type="PROSITE" id="PS50181">
    <property type="entry name" value="FBOX"/>
    <property type="match status" value="1"/>
</dbReference>
<dbReference type="InterPro" id="IPR006553">
    <property type="entry name" value="Leu-rich_rpt_Cys-con_subtyp"/>
</dbReference>